<dbReference type="EMBL" id="JBBNFM010000001">
    <property type="protein sequence ID" value="MEQ2452577.1"/>
    <property type="molecule type" value="Genomic_DNA"/>
</dbReference>
<evidence type="ECO:0008006" key="4">
    <source>
        <dbReference type="Google" id="ProtNLM"/>
    </source>
</evidence>
<keyword evidence="1" id="KW-0472">Membrane</keyword>
<keyword evidence="1" id="KW-1133">Transmembrane helix</keyword>
<protein>
    <recommendedName>
        <fullName evidence="4">DUF4340 domain-containing protein</fullName>
    </recommendedName>
</protein>
<comment type="caution">
    <text evidence="2">The sequence shown here is derived from an EMBL/GenBank/DDBJ whole genome shotgun (WGS) entry which is preliminary data.</text>
</comment>
<keyword evidence="3" id="KW-1185">Reference proteome</keyword>
<accession>A0ABV1EF40</accession>
<evidence type="ECO:0000256" key="1">
    <source>
        <dbReference type="SAM" id="Phobius"/>
    </source>
</evidence>
<gene>
    <name evidence="2" type="ORF">AAAT04_00755</name>
</gene>
<feature type="transmembrane region" description="Helical" evidence="1">
    <location>
        <begin position="7"/>
        <end position="23"/>
    </location>
</feature>
<reference evidence="2 3" key="1">
    <citation type="submission" date="2024-04" db="EMBL/GenBank/DDBJ databases">
        <title>Human intestinal bacterial collection.</title>
        <authorList>
            <person name="Pauvert C."/>
            <person name="Hitch T.C.A."/>
            <person name="Clavel T."/>
        </authorList>
    </citation>
    <scope>NUCLEOTIDE SEQUENCE [LARGE SCALE GENOMIC DNA]</scope>
    <source>
        <strain evidence="2 3">CLA-AA-H141</strain>
    </source>
</reference>
<evidence type="ECO:0000313" key="3">
    <source>
        <dbReference type="Proteomes" id="UP001482186"/>
    </source>
</evidence>
<keyword evidence="1" id="KW-0812">Transmembrane</keyword>
<name>A0ABV1EF40_9FIRM</name>
<organism evidence="2 3">
    <name type="scientific">Coprococcus ammoniilyticus</name>
    <dbReference type="NCBI Taxonomy" id="2981785"/>
    <lineage>
        <taxon>Bacteria</taxon>
        <taxon>Bacillati</taxon>
        <taxon>Bacillota</taxon>
        <taxon>Clostridia</taxon>
        <taxon>Lachnospirales</taxon>
        <taxon>Lachnospiraceae</taxon>
        <taxon>Coprococcus</taxon>
    </lineage>
</organism>
<dbReference type="Proteomes" id="UP001482186">
    <property type="component" value="Unassembled WGS sequence"/>
</dbReference>
<proteinExistence type="predicted"/>
<sequence>MKRSAKIYMVLLVWIAAALQFFINEKMDIEEVFAGVQEADAQMQIDADVSAWGVYQVAHSHLTPTAIKNLLLNTAEYFCLTSGELTVTGQDEYITTFQSNGESELWRITFLVDSNTGQSYLIFHTDNIEAVDRIHTFYDDLNIDEVVSVEADISLQPSGKDALLEKLLAELPVTGLTQTPEGWYGRLNSNVHLRELAPNKNVRLQETDYGLVHLQFGDKTDLVRLYASVLRR</sequence>
<dbReference type="RefSeq" id="WP_349115533.1">
    <property type="nucleotide sequence ID" value="NZ_JBBNFM010000001.1"/>
</dbReference>
<evidence type="ECO:0000313" key="2">
    <source>
        <dbReference type="EMBL" id="MEQ2452577.1"/>
    </source>
</evidence>